<keyword evidence="5 12" id="KW-0963">Cytoplasm</keyword>
<dbReference type="Proteomes" id="UP001467690">
    <property type="component" value="Unassembled WGS sequence"/>
</dbReference>
<evidence type="ECO:0000259" key="13">
    <source>
        <dbReference type="Pfam" id="PF04452"/>
    </source>
</evidence>
<dbReference type="NCBIfam" id="TIGR00046">
    <property type="entry name" value="RsmE family RNA methyltransferase"/>
    <property type="match status" value="1"/>
</dbReference>
<keyword evidence="16" id="KW-1185">Reference proteome</keyword>
<dbReference type="NCBIfam" id="NF008692">
    <property type="entry name" value="PRK11713.1-5"/>
    <property type="match status" value="1"/>
</dbReference>
<keyword evidence="6 12" id="KW-0698">rRNA processing</keyword>
<comment type="function">
    <text evidence="10 12">Specifically methylates the N3 position of the uracil ring of uridine 1498 (m3U1498) in 16S rRNA. Acts on the fully assembled 30S ribosomal subunit.</text>
</comment>
<evidence type="ECO:0000256" key="2">
    <source>
        <dbReference type="ARBA" id="ARBA00005528"/>
    </source>
</evidence>
<comment type="similarity">
    <text evidence="2 12">Belongs to the RNA methyltransferase RsmE family.</text>
</comment>
<evidence type="ECO:0000256" key="7">
    <source>
        <dbReference type="ARBA" id="ARBA00022603"/>
    </source>
</evidence>
<feature type="domain" description="Ribosomal RNA small subunit methyltransferase E PUA-like" evidence="14">
    <location>
        <begin position="22"/>
        <end position="66"/>
    </location>
</feature>
<dbReference type="Pfam" id="PF20260">
    <property type="entry name" value="PUA_4"/>
    <property type="match status" value="1"/>
</dbReference>
<name>A0ABV1RGM7_9ALTE</name>
<keyword evidence="9 12" id="KW-0949">S-adenosyl-L-methionine</keyword>
<evidence type="ECO:0000256" key="1">
    <source>
        <dbReference type="ARBA" id="ARBA00004496"/>
    </source>
</evidence>
<evidence type="ECO:0000313" key="15">
    <source>
        <dbReference type="EMBL" id="MER2491907.1"/>
    </source>
</evidence>
<keyword evidence="8 12" id="KW-0808">Transferase</keyword>
<dbReference type="InterPro" id="IPR046886">
    <property type="entry name" value="RsmE_MTase_dom"/>
</dbReference>
<evidence type="ECO:0000256" key="8">
    <source>
        <dbReference type="ARBA" id="ARBA00022679"/>
    </source>
</evidence>
<evidence type="ECO:0000313" key="16">
    <source>
        <dbReference type="Proteomes" id="UP001467690"/>
    </source>
</evidence>
<dbReference type="GO" id="GO:0032259">
    <property type="term" value="P:methylation"/>
    <property type="evidence" value="ECO:0007669"/>
    <property type="project" value="UniProtKB-KW"/>
</dbReference>
<dbReference type="GO" id="GO:0008168">
    <property type="term" value="F:methyltransferase activity"/>
    <property type="evidence" value="ECO:0007669"/>
    <property type="project" value="UniProtKB-KW"/>
</dbReference>
<evidence type="ECO:0000256" key="6">
    <source>
        <dbReference type="ARBA" id="ARBA00022552"/>
    </source>
</evidence>
<dbReference type="Gene3D" id="3.40.1280.10">
    <property type="match status" value="1"/>
</dbReference>
<reference evidence="15 16" key="1">
    <citation type="submission" date="2024-06" db="EMBL/GenBank/DDBJ databases">
        <authorList>
            <person name="Chen R.Y."/>
        </authorList>
    </citation>
    <scope>NUCLEOTIDE SEQUENCE [LARGE SCALE GENOMIC DNA]</scope>
    <source>
        <strain evidence="15 16">D2</strain>
    </source>
</reference>
<evidence type="ECO:0000259" key="14">
    <source>
        <dbReference type="Pfam" id="PF20260"/>
    </source>
</evidence>
<dbReference type="SUPFAM" id="SSF88697">
    <property type="entry name" value="PUA domain-like"/>
    <property type="match status" value="1"/>
</dbReference>
<dbReference type="InterPro" id="IPR029026">
    <property type="entry name" value="tRNA_m1G_MTases_N"/>
</dbReference>
<evidence type="ECO:0000256" key="9">
    <source>
        <dbReference type="ARBA" id="ARBA00022691"/>
    </source>
</evidence>
<evidence type="ECO:0000256" key="3">
    <source>
        <dbReference type="ARBA" id="ARBA00012328"/>
    </source>
</evidence>
<evidence type="ECO:0000256" key="11">
    <source>
        <dbReference type="ARBA" id="ARBA00047944"/>
    </source>
</evidence>
<dbReference type="InterPro" id="IPR029028">
    <property type="entry name" value="Alpha/beta_knot_MTases"/>
</dbReference>
<comment type="subcellular location">
    <subcellularLocation>
        <location evidence="1 12">Cytoplasm</location>
    </subcellularLocation>
</comment>
<comment type="catalytic activity">
    <reaction evidence="11 12">
        <text>uridine(1498) in 16S rRNA + S-adenosyl-L-methionine = N(3)-methyluridine(1498) in 16S rRNA + S-adenosyl-L-homocysteine + H(+)</text>
        <dbReference type="Rhea" id="RHEA:42920"/>
        <dbReference type="Rhea" id="RHEA-COMP:10283"/>
        <dbReference type="Rhea" id="RHEA-COMP:10284"/>
        <dbReference type="ChEBI" id="CHEBI:15378"/>
        <dbReference type="ChEBI" id="CHEBI:57856"/>
        <dbReference type="ChEBI" id="CHEBI:59789"/>
        <dbReference type="ChEBI" id="CHEBI:65315"/>
        <dbReference type="ChEBI" id="CHEBI:74502"/>
        <dbReference type="EC" id="2.1.1.193"/>
    </reaction>
</comment>
<dbReference type="SUPFAM" id="SSF75217">
    <property type="entry name" value="alpha/beta knot"/>
    <property type="match status" value="1"/>
</dbReference>
<dbReference type="PANTHER" id="PTHR30027:SF3">
    <property type="entry name" value="16S RRNA (URACIL(1498)-N(3))-METHYLTRANSFERASE"/>
    <property type="match status" value="1"/>
</dbReference>
<dbReference type="EC" id="2.1.1.193" evidence="3 12"/>
<dbReference type="RefSeq" id="WP_143871179.1">
    <property type="nucleotide sequence ID" value="NZ_CP041660.1"/>
</dbReference>
<evidence type="ECO:0000256" key="10">
    <source>
        <dbReference type="ARBA" id="ARBA00025699"/>
    </source>
</evidence>
<evidence type="ECO:0000256" key="5">
    <source>
        <dbReference type="ARBA" id="ARBA00022490"/>
    </source>
</evidence>
<sequence length="243" mass="27092">MRLTRIFQPEELIVNSELELSSDAANHVGRVLRLQNGHPIVLFNGNGFDYECEIIQVERKSVRVKIKEKNSVNNESQLKIHLAQVISRGDKMDFTLQKAVELGVHEISPLISERCGVKLNAERMQKKTEQWQKIVQSACEQCGRAFVPKVNPVIQLEELLNTSFSGVRLNLHPQAKFGIGGLDKKTQQVQLLIGPEGGLSDEEIEKARQANFTDILMGPRVLRTETAGLAAISMLQCILGDLG</sequence>
<accession>A0ABV1RGM7</accession>
<dbReference type="CDD" id="cd18084">
    <property type="entry name" value="RsmE-like"/>
    <property type="match status" value="1"/>
</dbReference>
<dbReference type="NCBIfam" id="NF008690">
    <property type="entry name" value="PRK11713.1-1"/>
    <property type="match status" value="1"/>
</dbReference>
<organism evidence="15 16">
    <name type="scientific">Catenovulum sediminis</name>
    <dbReference type="NCBI Taxonomy" id="1740262"/>
    <lineage>
        <taxon>Bacteria</taxon>
        <taxon>Pseudomonadati</taxon>
        <taxon>Pseudomonadota</taxon>
        <taxon>Gammaproteobacteria</taxon>
        <taxon>Alteromonadales</taxon>
        <taxon>Alteromonadaceae</taxon>
        <taxon>Catenovulum</taxon>
    </lineage>
</organism>
<dbReference type="PIRSF" id="PIRSF015601">
    <property type="entry name" value="MTase_slr0722"/>
    <property type="match status" value="1"/>
</dbReference>
<dbReference type="InterPro" id="IPR046887">
    <property type="entry name" value="RsmE_PUA-like"/>
</dbReference>
<comment type="caution">
    <text evidence="15">The sequence shown here is derived from an EMBL/GenBank/DDBJ whole genome shotgun (WGS) entry which is preliminary data.</text>
</comment>
<dbReference type="Gene3D" id="2.40.240.20">
    <property type="entry name" value="Hypothetical PUA domain-like, domain 1"/>
    <property type="match status" value="1"/>
</dbReference>
<protein>
    <recommendedName>
        <fullName evidence="4 12">Ribosomal RNA small subunit methyltransferase E</fullName>
        <ecNumber evidence="3 12">2.1.1.193</ecNumber>
    </recommendedName>
</protein>
<dbReference type="PANTHER" id="PTHR30027">
    <property type="entry name" value="RIBOSOMAL RNA SMALL SUBUNIT METHYLTRANSFERASE E"/>
    <property type="match status" value="1"/>
</dbReference>
<feature type="domain" description="Ribosomal RNA small subunit methyltransferase E methyltransferase" evidence="13">
    <location>
        <begin position="75"/>
        <end position="236"/>
    </location>
</feature>
<dbReference type="EMBL" id="JBELOE010000152">
    <property type="protein sequence ID" value="MER2491907.1"/>
    <property type="molecule type" value="Genomic_DNA"/>
</dbReference>
<proteinExistence type="inferred from homology"/>
<gene>
    <name evidence="15" type="primary">rsmE</name>
    <name evidence="15" type="ORF">ABS311_08415</name>
</gene>
<evidence type="ECO:0000256" key="4">
    <source>
        <dbReference type="ARBA" id="ARBA00013673"/>
    </source>
</evidence>
<dbReference type="Pfam" id="PF04452">
    <property type="entry name" value="Methyltrans_RNA"/>
    <property type="match status" value="1"/>
</dbReference>
<keyword evidence="7 12" id="KW-0489">Methyltransferase</keyword>
<dbReference type="InterPro" id="IPR006700">
    <property type="entry name" value="RsmE"/>
</dbReference>
<evidence type="ECO:0000256" key="12">
    <source>
        <dbReference type="PIRNR" id="PIRNR015601"/>
    </source>
</evidence>
<dbReference type="InterPro" id="IPR015947">
    <property type="entry name" value="PUA-like_sf"/>
</dbReference>